<dbReference type="InterPro" id="IPR008480">
    <property type="entry name" value="DUF761_pln"/>
</dbReference>
<gene>
    <name evidence="1" type="ORF">F3Y22_tig00110044pilonHSYRG00105</name>
</gene>
<accession>A0A6A3BKH2</accession>
<keyword evidence="2" id="KW-1185">Reference proteome</keyword>
<protein>
    <submittedName>
        <fullName evidence="1">Protein YIPF6-like protein</fullName>
    </submittedName>
</protein>
<dbReference type="PANTHER" id="PTHR33098">
    <property type="entry name" value="COTTON FIBER (DUF761)"/>
    <property type="match status" value="1"/>
</dbReference>
<name>A0A6A3BKH2_HIBSY</name>
<dbReference type="Pfam" id="PF05553">
    <property type="entry name" value="DUF761"/>
    <property type="match status" value="1"/>
</dbReference>
<dbReference type="AlphaFoldDB" id="A0A6A3BKH2"/>
<dbReference type="EMBL" id="VEPZ02000823">
    <property type="protein sequence ID" value="KAE8717510.1"/>
    <property type="molecule type" value="Genomic_DNA"/>
</dbReference>
<dbReference type="PANTHER" id="PTHR33098:SF112">
    <property type="entry name" value="COTTON FIBER PROTEIN"/>
    <property type="match status" value="1"/>
</dbReference>
<reference evidence="1" key="1">
    <citation type="submission" date="2019-09" db="EMBL/GenBank/DDBJ databases">
        <title>Draft genome information of white flower Hibiscus syriacus.</title>
        <authorList>
            <person name="Kim Y.-M."/>
        </authorList>
    </citation>
    <scope>NUCLEOTIDE SEQUENCE [LARGE SCALE GENOMIC DNA]</scope>
    <source>
        <strain evidence="1">YM2019G1</strain>
    </source>
</reference>
<dbReference type="Proteomes" id="UP000436088">
    <property type="component" value="Unassembled WGS sequence"/>
</dbReference>
<evidence type="ECO:0000313" key="1">
    <source>
        <dbReference type="EMBL" id="KAE8717510.1"/>
    </source>
</evidence>
<comment type="caution">
    <text evidence="1">The sequence shown here is derived from an EMBL/GenBank/DDBJ whole genome shotgun (WGS) entry which is preliminary data.</text>
</comment>
<organism evidence="1 2">
    <name type="scientific">Hibiscus syriacus</name>
    <name type="common">Rose of Sharon</name>
    <dbReference type="NCBI Taxonomy" id="106335"/>
    <lineage>
        <taxon>Eukaryota</taxon>
        <taxon>Viridiplantae</taxon>
        <taxon>Streptophyta</taxon>
        <taxon>Embryophyta</taxon>
        <taxon>Tracheophyta</taxon>
        <taxon>Spermatophyta</taxon>
        <taxon>Magnoliopsida</taxon>
        <taxon>eudicotyledons</taxon>
        <taxon>Gunneridae</taxon>
        <taxon>Pentapetalae</taxon>
        <taxon>rosids</taxon>
        <taxon>malvids</taxon>
        <taxon>Malvales</taxon>
        <taxon>Malvaceae</taxon>
        <taxon>Malvoideae</taxon>
        <taxon>Hibiscus</taxon>
    </lineage>
</organism>
<proteinExistence type="predicted"/>
<sequence>MELLGRLRRVVKKIKLLLSFDTNRWRVASMIGGVSRKLSFTDRPGLSACVDADDDSDWDDSCRCSNRLARTTSYQSEDDVDKRAEMFIANFHRQLRMERQVSLQLKYLGGNSFGYYSP</sequence>
<dbReference type="OrthoDB" id="1682876at2759"/>
<evidence type="ECO:0000313" key="2">
    <source>
        <dbReference type="Proteomes" id="UP000436088"/>
    </source>
</evidence>